<evidence type="ECO:0000256" key="4">
    <source>
        <dbReference type="SAM" id="SignalP"/>
    </source>
</evidence>
<keyword evidence="3" id="KW-0326">Glycosidase</keyword>
<dbReference type="Proteomes" id="UP001319180">
    <property type="component" value="Unassembled WGS sequence"/>
</dbReference>
<reference evidence="6 7" key="1">
    <citation type="submission" date="2021-05" db="EMBL/GenBank/DDBJ databases">
        <title>A Polyphasic approach of four new species of the genus Ohtaekwangia: Ohtaekwangia histidinii sp. nov., Ohtaekwangia cretensis sp. nov., Ohtaekwangia indiensis sp. nov., Ohtaekwangia reichenbachii sp. nov. from diverse environment.</title>
        <authorList>
            <person name="Octaviana S."/>
        </authorList>
    </citation>
    <scope>NUCLEOTIDE SEQUENCE [LARGE SCALE GENOMIC DNA]</scope>
    <source>
        <strain evidence="6 7">PWU37</strain>
    </source>
</reference>
<evidence type="ECO:0000313" key="7">
    <source>
        <dbReference type="Proteomes" id="UP001319180"/>
    </source>
</evidence>
<dbReference type="PANTHER" id="PTHR42800">
    <property type="entry name" value="EXOINULINASE INUD (AFU_ORTHOLOGUE AFUA_5G00480)"/>
    <property type="match status" value="1"/>
</dbReference>
<dbReference type="Pfam" id="PF00251">
    <property type="entry name" value="Glyco_hydro_32N"/>
    <property type="match status" value="1"/>
</dbReference>
<gene>
    <name evidence="6" type="ORF">KK078_18630</name>
</gene>
<dbReference type="InterPro" id="IPR013148">
    <property type="entry name" value="Glyco_hydro_32_N"/>
</dbReference>
<dbReference type="SMART" id="SM00640">
    <property type="entry name" value="Glyco_32"/>
    <property type="match status" value="1"/>
</dbReference>
<dbReference type="InterPro" id="IPR001362">
    <property type="entry name" value="Glyco_hydro_32"/>
</dbReference>
<evidence type="ECO:0000256" key="3">
    <source>
        <dbReference type="ARBA" id="ARBA00023295"/>
    </source>
</evidence>
<comment type="caution">
    <text evidence="6">The sequence shown here is derived from an EMBL/GenBank/DDBJ whole genome shotgun (WGS) entry which is preliminary data.</text>
</comment>
<protein>
    <submittedName>
        <fullName evidence="6">Glycoside hydrolase family 32 protein</fullName>
    </submittedName>
</protein>
<feature type="chain" id="PRO_5042879474" evidence="4">
    <location>
        <begin position="20"/>
        <end position="577"/>
    </location>
</feature>
<evidence type="ECO:0000259" key="5">
    <source>
        <dbReference type="Pfam" id="PF00251"/>
    </source>
</evidence>
<organism evidence="6 7">
    <name type="scientific">Dawidia soli</name>
    <dbReference type="NCBI Taxonomy" id="2782352"/>
    <lineage>
        <taxon>Bacteria</taxon>
        <taxon>Pseudomonadati</taxon>
        <taxon>Bacteroidota</taxon>
        <taxon>Cytophagia</taxon>
        <taxon>Cytophagales</taxon>
        <taxon>Chryseotaleaceae</taxon>
        <taxon>Dawidia</taxon>
    </lineage>
</organism>
<dbReference type="CDD" id="cd18622">
    <property type="entry name" value="GH32_Inu-like"/>
    <property type="match status" value="1"/>
</dbReference>
<evidence type="ECO:0000313" key="6">
    <source>
        <dbReference type="EMBL" id="MBT1688593.1"/>
    </source>
</evidence>
<proteinExistence type="inferred from homology"/>
<dbReference type="SUPFAM" id="SSF75005">
    <property type="entry name" value="Arabinanase/levansucrase/invertase"/>
    <property type="match status" value="1"/>
</dbReference>
<dbReference type="GO" id="GO:0005737">
    <property type="term" value="C:cytoplasm"/>
    <property type="evidence" value="ECO:0007669"/>
    <property type="project" value="TreeGrafter"/>
</dbReference>
<name>A0AAP2DAT5_9BACT</name>
<dbReference type="RefSeq" id="WP_254091817.1">
    <property type="nucleotide sequence ID" value="NZ_JAHESC010000028.1"/>
</dbReference>
<dbReference type="InterPro" id="IPR013320">
    <property type="entry name" value="ConA-like_dom_sf"/>
</dbReference>
<sequence length="577" mass="65142">MRHILYTVCCMAFFYGAIAQAPSEVKKIKIRKGDLYLNLPVNAADPSVEATITLDGKPLDRFTIHLAKGTPQFWTYFDVSAYQGKTLQIALKEGDGKAIASGRLNNVVAAPAYPGQDSVYHEKGRPQVHFSSQRGWINDPNGLLYHDGEYHLFFQHNPYGWPWGNMHWGHAVSTDLLHWKQLKEAIFPVVKDGVVNDAAFSGTATVDPDNTAGFRKNGVDPIIAAYTSTGRGECLQVSYDKGRTFEDYAGNPVVKHRGEGRDPKVFWYAPGKHWVMVVWDASVPKKMSQGPEVMVREHSIYTSPDLKQWTYQSGVEGFFECPDLFELPVEGKPGVKKWIMYDANGRYVVGSFNGKAFTVEQHFTKYEHGGGYFYAAQTFNNAPNNRRIQIGWGRDITHPGMPFNQAMLFPTELTLRMSDSGYRLCPTPIREINTLHKSSQRVNDRMVTAGSNARVTVSPDAPVHIVAEFERGNVPMVLNIFGYELRFDNEWTFSATTGRNESPVLYAPTDATFKIEAIVDKNMLEFFINDGELYYVTAFTGRKNDNVEAQATDRDPNRKFLVRKLEVHELNSIWTTK</sequence>
<feature type="signal peptide" evidence="4">
    <location>
        <begin position="1"/>
        <end position="19"/>
    </location>
</feature>
<feature type="domain" description="Glycosyl hydrolase family 32 N-terminal" evidence="5">
    <location>
        <begin position="129"/>
        <end position="425"/>
    </location>
</feature>
<dbReference type="InterPro" id="IPR023296">
    <property type="entry name" value="Glyco_hydro_beta-prop_sf"/>
</dbReference>
<dbReference type="AlphaFoldDB" id="A0AAP2DAT5"/>
<keyword evidence="4" id="KW-0732">Signal</keyword>
<dbReference type="Gene3D" id="2.115.10.20">
    <property type="entry name" value="Glycosyl hydrolase domain, family 43"/>
    <property type="match status" value="1"/>
</dbReference>
<dbReference type="GO" id="GO:0005987">
    <property type="term" value="P:sucrose catabolic process"/>
    <property type="evidence" value="ECO:0007669"/>
    <property type="project" value="TreeGrafter"/>
</dbReference>
<dbReference type="Gene3D" id="2.60.120.560">
    <property type="entry name" value="Exo-inulinase, domain 1"/>
    <property type="match status" value="1"/>
</dbReference>
<evidence type="ECO:0000256" key="2">
    <source>
        <dbReference type="ARBA" id="ARBA00022801"/>
    </source>
</evidence>
<keyword evidence="7" id="KW-1185">Reference proteome</keyword>
<dbReference type="SUPFAM" id="SSF49899">
    <property type="entry name" value="Concanavalin A-like lectins/glucanases"/>
    <property type="match status" value="1"/>
</dbReference>
<dbReference type="EMBL" id="JAHESC010000028">
    <property type="protein sequence ID" value="MBT1688593.1"/>
    <property type="molecule type" value="Genomic_DNA"/>
</dbReference>
<evidence type="ECO:0000256" key="1">
    <source>
        <dbReference type="ARBA" id="ARBA00009902"/>
    </source>
</evidence>
<dbReference type="GO" id="GO:0004575">
    <property type="term" value="F:sucrose alpha-glucosidase activity"/>
    <property type="evidence" value="ECO:0007669"/>
    <property type="project" value="TreeGrafter"/>
</dbReference>
<accession>A0AAP2DAT5</accession>
<dbReference type="PANTHER" id="PTHR42800:SF1">
    <property type="entry name" value="EXOINULINASE INUD (AFU_ORTHOLOGUE AFUA_5G00480)"/>
    <property type="match status" value="1"/>
</dbReference>
<keyword evidence="2 6" id="KW-0378">Hydrolase</keyword>
<comment type="similarity">
    <text evidence="1">Belongs to the glycosyl hydrolase 32 family.</text>
</comment>